<proteinExistence type="predicted"/>
<dbReference type="PANTHER" id="PTHR30273">
    <property type="entry name" value="PERIPLASMIC SIGNAL SENSOR AND SIGMA FACTOR ACTIVATOR FECR-RELATED"/>
    <property type="match status" value="1"/>
</dbReference>
<dbReference type="InterPro" id="IPR006860">
    <property type="entry name" value="FecR"/>
</dbReference>
<comment type="caution">
    <text evidence="3">The sequence shown here is derived from an EMBL/GenBank/DDBJ whole genome shotgun (WGS) entry which is preliminary data.</text>
</comment>
<evidence type="ECO:0000259" key="2">
    <source>
        <dbReference type="Pfam" id="PF16220"/>
    </source>
</evidence>
<reference evidence="3 4" key="1">
    <citation type="submission" date="2019-11" db="EMBL/GenBank/DDBJ databases">
        <title>Identification of a novel strain.</title>
        <authorList>
            <person name="Xu Q."/>
            <person name="Wang G."/>
        </authorList>
    </citation>
    <scope>NUCLEOTIDE SEQUENCE [LARGE SCALE GENOMIC DNA]</scope>
    <source>
        <strain evidence="4">xq</strain>
    </source>
</reference>
<dbReference type="Gene3D" id="2.60.120.1440">
    <property type="match status" value="1"/>
</dbReference>
<dbReference type="PANTHER" id="PTHR30273:SF2">
    <property type="entry name" value="PROTEIN FECR"/>
    <property type="match status" value="1"/>
</dbReference>
<dbReference type="Pfam" id="PF04773">
    <property type="entry name" value="FecR"/>
    <property type="match status" value="1"/>
</dbReference>
<dbReference type="Proteomes" id="UP000440694">
    <property type="component" value="Unassembled WGS sequence"/>
</dbReference>
<organism evidence="3 4">
    <name type="scientific">Hyphomicrobium album</name>
    <dbReference type="NCBI Taxonomy" id="2665159"/>
    <lineage>
        <taxon>Bacteria</taxon>
        <taxon>Pseudomonadati</taxon>
        <taxon>Pseudomonadota</taxon>
        <taxon>Alphaproteobacteria</taxon>
        <taxon>Hyphomicrobiales</taxon>
        <taxon>Hyphomicrobiaceae</taxon>
        <taxon>Hyphomicrobium</taxon>
    </lineage>
</organism>
<keyword evidence="4" id="KW-1185">Reference proteome</keyword>
<evidence type="ECO:0000313" key="4">
    <source>
        <dbReference type="Proteomes" id="UP000440694"/>
    </source>
</evidence>
<dbReference type="Pfam" id="PF16220">
    <property type="entry name" value="DUF4880"/>
    <property type="match status" value="1"/>
</dbReference>
<dbReference type="Gene3D" id="3.55.50.30">
    <property type="match status" value="1"/>
</dbReference>
<feature type="domain" description="FecR N-terminal" evidence="2">
    <location>
        <begin position="16"/>
        <end position="53"/>
    </location>
</feature>
<evidence type="ECO:0000259" key="1">
    <source>
        <dbReference type="Pfam" id="PF04773"/>
    </source>
</evidence>
<dbReference type="EMBL" id="WMBQ01000001">
    <property type="protein sequence ID" value="MTD92759.1"/>
    <property type="molecule type" value="Genomic_DNA"/>
</dbReference>
<protein>
    <submittedName>
        <fullName evidence="3">DUF4974 domain-containing protein</fullName>
    </submittedName>
</protein>
<dbReference type="AlphaFoldDB" id="A0A6I3KEJ8"/>
<dbReference type="GO" id="GO:0016989">
    <property type="term" value="F:sigma factor antagonist activity"/>
    <property type="evidence" value="ECO:0007669"/>
    <property type="project" value="TreeGrafter"/>
</dbReference>
<gene>
    <name evidence="3" type="ORF">GIW81_00225</name>
</gene>
<sequence length="335" mass="35894">MAQGGTKAKTELALEREAIAWIRHLTSGEATAADAEALQAWRNQSAAHSTAFGVASRLWRDLEPSGNRVRRQQSATSELSSANHARAVASRRAFLGGGLAAASIAGAYAMARPPLGLWPSWKELTADYRTATGEQRVLALAANVSVRMNTQTSIVVQPSDENTDSVALVAGEASFATGGDGARRFVVLAGERRIEAKVAKFDVRYMPGRNAAPLCVTCISGQLKVVSGTNVTTLEPGQQFRRDGNGQQEIVDVDPEVASAWQQGILIFRATPLADVVEEVNRYRPGRIIVINDEIARMPVSGRFRVARLDEILVRIEQAVGAKILSLPGGLVVLS</sequence>
<name>A0A6I3KEJ8_9HYPH</name>
<dbReference type="PIRSF" id="PIRSF018266">
    <property type="entry name" value="FecR"/>
    <property type="match status" value="1"/>
</dbReference>
<accession>A0A6I3KEJ8</accession>
<dbReference type="InterPro" id="IPR032623">
    <property type="entry name" value="FecR_N"/>
</dbReference>
<evidence type="ECO:0000313" key="3">
    <source>
        <dbReference type="EMBL" id="MTD92759.1"/>
    </source>
</evidence>
<feature type="domain" description="FecR protein" evidence="1">
    <location>
        <begin position="127"/>
        <end position="221"/>
    </location>
</feature>
<dbReference type="InterPro" id="IPR012373">
    <property type="entry name" value="Ferrdict_sens_TM"/>
</dbReference>